<proteinExistence type="predicted"/>
<evidence type="ECO:0000313" key="1">
    <source>
        <dbReference type="EMBL" id="EDM63778.1"/>
    </source>
</evidence>
<reference evidence="1 2" key="1">
    <citation type="submission" date="2007-03" db="EMBL/GenBank/DDBJ databases">
        <authorList>
            <person name="Fulton L."/>
            <person name="Clifton S."/>
            <person name="Fulton B."/>
            <person name="Xu J."/>
            <person name="Minx P."/>
            <person name="Pepin K.H."/>
            <person name="Johnson M."/>
            <person name="Thiruvilangam P."/>
            <person name="Bhonagiri V."/>
            <person name="Nash W.E."/>
            <person name="Mardis E.R."/>
            <person name="Wilson R.K."/>
        </authorList>
    </citation>
    <scope>NUCLEOTIDE SEQUENCE [LARGE SCALE GENOMIC DNA]</scope>
    <source>
        <strain evidence="1 2">DSM 13814</strain>
    </source>
</reference>
<organism evidence="1 2">
    <name type="scientific">Dorea longicatena DSM 13814</name>
    <dbReference type="NCBI Taxonomy" id="411462"/>
    <lineage>
        <taxon>Bacteria</taxon>
        <taxon>Bacillati</taxon>
        <taxon>Bacillota</taxon>
        <taxon>Clostridia</taxon>
        <taxon>Lachnospirales</taxon>
        <taxon>Lachnospiraceae</taxon>
        <taxon>Dorea</taxon>
    </lineage>
</organism>
<dbReference type="HOGENOM" id="CLU_3042862_0_0_9"/>
<dbReference type="Proteomes" id="UP000004016">
    <property type="component" value="Unassembled WGS sequence"/>
</dbReference>
<evidence type="ECO:0000313" key="2">
    <source>
        <dbReference type="Proteomes" id="UP000004016"/>
    </source>
</evidence>
<name>A6BDT9_9FIRM</name>
<comment type="caution">
    <text evidence="1">The sequence shown here is derived from an EMBL/GenBank/DDBJ whole genome shotgun (WGS) entry which is preliminary data.</text>
</comment>
<gene>
    <name evidence="1" type="ORF">DORLON_00455</name>
</gene>
<dbReference type="EMBL" id="AAXB02000002">
    <property type="protein sequence ID" value="EDM63778.1"/>
    <property type="molecule type" value="Genomic_DNA"/>
</dbReference>
<reference evidence="1 2" key="2">
    <citation type="submission" date="2007-04" db="EMBL/GenBank/DDBJ databases">
        <title>Draft genome sequence of Dorea longicatena (DSM 13814).</title>
        <authorList>
            <person name="Sudarsanam P."/>
            <person name="Ley R."/>
            <person name="Guruge J."/>
            <person name="Turnbaugh P.J."/>
            <person name="Mahowald M."/>
            <person name="Liep D."/>
            <person name="Gordon J."/>
        </authorList>
    </citation>
    <scope>NUCLEOTIDE SEQUENCE [LARGE SCALE GENOMIC DNA]</scope>
    <source>
        <strain evidence="1 2">DSM 13814</strain>
    </source>
</reference>
<accession>A6BDT9</accession>
<sequence length="54" mass="6277">MNCFRTLNTLEIQRSLSLFLMKKKLNLQNLPLADFLVYFGMRKRLPAKSPAASF</sequence>
<protein>
    <submittedName>
        <fullName evidence="1">Uncharacterized protein</fullName>
    </submittedName>
</protein>
<dbReference type="AlphaFoldDB" id="A6BDT9"/>